<organism evidence="10 11">
    <name type="scientific">Caenibius tardaugens NBRC 16725</name>
    <dbReference type="NCBI Taxonomy" id="1219035"/>
    <lineage>
        <taxon>Bacteria</taxon>
        <taxon>Pseudomonadati</taxon>
        <taxon>Pseudomonadota</taxon>
        <taxon>Alphaproteobacteria</taxon>
        <taxon>Sphingomonadales</taxon>
        <taxon>Erythrobacteraceae</taxon>
        <taxon>Caenibius</taxon>
    </lineage>
</organism>
<sequence>MPPDALPIRGTVGDMLARIPAVWRAPLLRLAGTWLLLVILFRDDWGDMAAQWWNSSTYNHVLLVPVILIWLVLLRRDQLRVIVPHSWWLGLVPFAGALFLWMLGAFSGLNLARQLGAVLMLQGSFLALMGPRVAWGLLFPLAYMLFLVPFGDELVPFLQMVTARITIALTHWSGIPAYVDGVFIDTPVGLFEVAEACSGVKFLIAMIALGTLVAHICFRSWRRRLALMVACVVLPVIANGIRAWGTIYIAQFRGVEFAAGFDHIFYGWIFFAIVMAAILGLAWRFFDRSIDDAFIDGTRIMTWPLPRWLDGQALPWKIMMGLALLLALGLAWTGAATRLSAAMPQQIALPDVPGWKRVNYAPKVWWAPRAAGAAHRLLGRYEDAKGQQVDVFFALYPDQNEGREAGGFGEGALMPDSPWSWIGNGAMMDGAQSERFLAQGQSPEPVERLAATWYRTGPLLTGSNSRLKLAVMENRVLLRDDATMTLIVSAEERSGFGARQSVADFLATIGPVGEWMDPIADLP</sequence>
<dbReference type="InterPro" id="IPR014263">
    <property type="entry name" value="Methanolan_biosynth_EpsI"/>
</dbReference>
<dbReference type="InterPro" id="IPR013426">
    <property type="entry name" value="EpsH-like"/>
</dbReference>
<keyword evidence="5" id="KW-0378">Hydrolase</keyword>
<dbReference type="NCBIfam" id="TIGR02914">
    <property type="entry name" value="EpsI_fam"/>
    <property type="match status" value="1"/>
</dbReference>
<feature type="transmembrane region" description="Helical" evidence="8">
    <location>
        <begin position="86"/>
        <end position="112"/>
    </location>
</feature>
<feature type="transmembrane region" description="Helical" evidence="8">
    <location>
        <begin position="132"/>
        <end position="150"/>
    </location>
</feature>
<evidence type="ECO:0000259" key="9">
    <source>
        <dbReference type="Pfam" id="PF11984"/>
    </source>
</evidence>
<keyword evidence="7 8" id="KW-0472">Membrane</keyword>
<feature type="transmembrane region" description="Helical" evidence="8">
    <location>
        <begin position="199"/>
        <end position="218"/>
    </location>
</feature>
<dbReference type="AlphaFoldDB" id="U2YIP1"/>
<dbReference type="EMBL" id="BASZ01000002">
    <property type="protein sequence ID" value="GAD47982.1"/>
    <property type="molecule type" value="Genomic_DNA"/>
</dbReference>
<dbReference type="GO" id="GO:0005886">
    <property type="term" value="C:plasma membrane"/>
    <property type="evidence" value="ECO:0007669"/>
    <property type="project" value="UniProtKB-SubCell"/>
</dbReference>
<dbReference type="InterPro" id="IPR019127">
    <property type="entry name" value="Exosortase"/>
</dbReference>
<comment type="caution">
    <text evidence="10">The sequence shown here is derived from an EMBL/GenBank/DDBJ whole genome shotgun (WGS) entry which is preliminary data.</text>
</comment>
<keyword evidence="2" id="KW-1003">Cell membrane</keyword>
<feature type="transmembrane region" description="Helical" evidence="8">
    <location>
        <begin position="157"/>
        <end position="179"/>
    </location>
</feature>
<gene>
    <name evidence="10" type="ORF">NT2_02_00650</name>
</gene>
<dbReference type="Pfam" id="PF09721">
    <property type="entry name" value="Exosortase_EpsH"/>
    <property type="match status" value="1"/>
</dbReference>
<feature type="transmembrane region" description="Helical" evidence="8">
    <location>
        <begin position="265"/>
        <end position="286"/>
    </location>
</feature>
<reference evidence="10 11" key="1">
    <citation type="submission" date="2013-09" db="EMBL/GenBank/DDBJ databases">
        <title>Whole genome shotgun sequence of Novosphingobium tardaugens NBRC 16725.</title>
        <authorList>
            <person name="Isaki S."/>
            <person name="Hosoyama A."/>
            <person name="Tsuchikane K."/>
            <person name="Katsumata H."/>
            <person name="Ando Y."/>
            <person name="Yamazaki S."/>
            <person name="Fujita N."/>
        </authorList>
    </citation>
    <scope>NUCLEOTIDE SEQUENCE [LARGE SCALE GENOMIC DNA]</scope>
    <source>
        <strain evidence="10 11">NBRC 16725</strain>
    </source>
</reference>
<evidence type="ECO:0000256" key="8">
    <source>
        <dbReference type="SAM" id="Phobius"/>
    </source>
</evidence>
<dbReference type="NCBIfam" id="TIGR03109">
    <property type="entry name" value="exosort_XrtA"/>
    <property type="match status" value="1"/>
</dbReference>
<protein>
    <recommendedName>
        <fullName evidence="9">Methanolan biosynthesis EpsI domain-containing protein</fullName>
    </recommendedName>
</protein>
<keyword evidence="3" id="KW-0645">Protease</keyword>
<feature type="transmembrane region" description="Helical" evidence="8">
    <location>
        <begin position="225"/>
        <end position="245"/>
    </location>
</feature>
<proteinExistence type="predicted"/>
<dbReference type="GO" id="GO:0008233">
    <property type="term" value="F:peptidase activity"/>
    <property type="evidence" value="ECO:0007669"/>
    <property type="project" value="UniProtKB-KW"/>
</dbReference>
<dbReference type="GO" id="GO:0006508">
    <property type="term" value="P:proteolysis"/>
    <property type="evidence" value="ECO:0007669"/>
    <property type="project" value="UniProtKB-KW"/>
</dbReference>
<keyword evidence="11" id="KW-1185">Reference proteome</keyword>
<evidence type="ECO:0000256" key="7">
    <source>
        <dbReference type="ARBA" id="ARBA00023136"/>
    </source>
</evidence>
<feature type="transmembrane region" description="Helical" evidence="8">
    <location>
        <begin position="57"/>
        <end position="74"/>
    </location>
</feature>
<evidence type="ECO:0000256" key="1">
    <source>
        <dbReference type="ARBA" id="ARBA00004651"/>
    </source>
</evidence>
<feature type="transmembrane region" description="Helical" evidence="8">
    <location>
        <begin position="314"/>
        <end position="335"/>
    </location>
</feature>
<accession>U2YIP1</accession>
<evidence type="ECO:0000256" key="6">
    <source>
        <dbReference type="ARBA" id="ARBA00022989"/>
    </source>
</evidence>
<evidence type="ECO:0000256" key="3">
    <source>
        <dbReference type="ARBA" id="ARBA00022670"/>
    </source>
</evidence>
<dbReference type="InterPro" id="IPR017540">
    <property type="entry name" value="Exosortase-1"/>
</dbReference>
<dbReference type="Pfam" id="PF11984">
    <property type="entry name" value="DUF3485"/>
    <property type="match status" value="1"/>
</dbReference>
<evidence type="ECO:0000256" key="5">
    <source>
        <dbReference type="ARBA" id="ARBA00022801"/>
    </source>
</evidence>
<dbReference type="eggNOG" id="COG1269">
    <property type="taxonomic scope" value="Bacteria"/>
</dbReference>
<evidence type="ECO:0000313" key="11">
    <source>
        <dbReference type="Proteomes" id="UP000016568"/>
    </source>
</evidence>
<keyword evidence="4 8" id="KW-0812">Transmembrane</keyword>
<feature type="transmembrane region" description="Helical" evidence="8">
    <location>
        <begin position="21"/>
        <end position="41"/>
    </location>
</feature>
<keyword evidence="6 8" id="KW-1133">Transmembrane helix</keyword>
<dbReference type="RefSeq" id="WP_021688889.1">
    <property type="nucleotide sequence ID" value="NZ_BASZ01000002.1"/>
</dbReference>
<dbReference type="NCBIfam" id="TIGR02602">
    <property type="entry name" value="8TM_EpsH"/>
    <property type="match status" value="1"/>
</dbReference>
<evidence type="ECO:0000256" key="2">
    <source>
        <dbReference type="ARBA" id="ARBA00022475"/>
    </source>
</evidence>
<evidence type="ECO:0000256" key="4">
    <source>
        <dbReference type="ARBA" id="ARBA00022692"/>
    </source>
</evidence>
<dbReference type="NCBIfam" id="TIGR04178">
    <property type="entry name" value="exo_archaeo"/>
    <property type="match status" value="1"/>
</dbReference>
<dbReference type="Proteomes" id="UP000016568">
    <property type="component" value="Unassembled WGS sequence"/>
</dbReference>
<feature type="domain" description="Methanolan biosynthesis EpsI" evidence="9">
    <location>
        <begin position="319"/>
        <end position="512"/>
    </location>
</feature>
<comment type="subcellular location">
    <subcellularLocation>
        <location evidence="1">Cell membrane</location>
        <topology evidence="1">Multi-pass membrane protein</topology>
    </subcellularLocation>
</comment>
<evidence type="ECO:0000313" key="10">
    <source>
        <dbReference type="EMBL" id="GAD47982.1"/>
    </source>
</evidence>
<dbReference type="InterPro" id="IPR026392">
    <property type="entry name" value="Exo/Archaeosortase_dom"/>
</dbReference>
<name>U2YIP1_9SPHN</name>